<evidence type="ECO:0000313" key="2">
    <source>
        <dbReference type="Proteomes" id="UP000320176"/>
    </source>
</evidence>
<dbReference type="AlphaFoldDB" id="A0A5C6B1S2"/>
<organism evidence="1 2">
    <name type="scientific">Stieleria varia</name>
    <dbReference type="NCBI Taxonomy" id="2528005"/>
    <lineage>
        <taxon>Bacteria</taxon>
        <taxon>Pseudomonadati</taxon>
        <taxon>Planctomycetota</taxon>
        <taxon>Planctomycetia</taxon>
        <taxon>Pirellulales</taxon>
        <taxon>Pirellulaceae</taxon>
        <taxon>Stieleria</taxon>
    </lineage>
</organism>
<dbReference type="EMBL" id="SJPN01000002">
    <property type="protein sequence ID" value="TWU06265.1"/>
    <property type="molecule type" value="Genomic_DNA"/>
</dbReference>
<evidence type="ECO:0000313" key="1">
    <source>
        <dbReference type="EMBL" id="TWU06265.1"/>
    </source>
</evidence>
<dbReference type="InterPro" id="IPR036513">
    <property type="entry name" value="STAS_dom_sf"/>
</dbReference>
<proteinExistence type="predicted"/>
<sequence>MTIHVSETKHPRGTVLKVDGHLKAGDVAELTKACRLANDLNVLDLSDLQSADKAGLEILRELACRGVQVRNASPYIELLMKPNSH</sequence>
<name>A0A5C6B1S2_9BACT</name>
<protein>
    <recommendedName>
        <fullName evidence="3">STAS domain-containing protein</fullName>
    </recommendedName>
</protein>
<dbReference type="RefSeq" id="WP_146519367.1">
    <property type="nucleotide sequence ID" value="NZ_CP151726.1"/>
</dbReference>
<dbReference type="Proteomes" id="UP000320176">
    <property type="component" value="Unassembled WGS sequence"/>
</dbReference>
<keyword evidence="2" id="KW-1185">Reference proteome</keyword>
<evidence type="ECO:0008006" key="3">
    <source>
        <dbReference type="Google" id="ProtNLM"/>
    </source>
</evidence>
<gene>
    <name evidence="1" type="ORF">Pla52n_19860</name>
</gene>
<reference evidence="1 2" key="1">
    <citation type="submission" date="2019-02" db="EMBL/GenBank/DDBJ databases">
        <title>Deep-cultivation of Planctomycetes and their phenomic and genomic characterization uncovers novel biology.</title>
        <authorList>
            <person name="Wiegand S."/>
            <person name="Jogler M."/>
            <person name="Boedeker C."/>
            <person name="Pinto D."/>
            <person name="Vollmers J."/>
            <person name="Rivas-Marin E."/>
            <person name="Kohn T."/>
            <person name="Peeters S.H."/>
            <person name="Heuer A."/>
            <person name="Rast P."/>
            <person name="Oberbeckmann S."/>
            <person name="Bunk B."/>
            <person name="Jeske O."/>
            <person name="Meyerdierks A."/>
            <person name="Storesund J.E."/>
            <person name="Kallscheuer N."/>
            <person name="Luecker S."/>
            <person name="Lage O.M."/>
            <person name="Pohl T."/>
            <person name="Merkel B.J."/>
            <person name="Hornburger P."/>
            <person name="Mueller R.-W."/>
            <person name="Bruemmer F."/>
            <person name="Labrenz M."/>
            <person name="Spormann A.M."/>
            <person name="Op Den Camp H."/>
            <person name="Overmann J."/>
            <person name="Amann R."/>
            <person name="Jetten M.S.M."/>
            <person name="Mascher T."/>
            <person name="Medema M.H."/>
            <person name="Devos D.P."/>
            <person name="Kaster A.-K."/>
            <person name="Ovreas L."/>
            <person name="Rohde M."/>
            <person name="Galperin M.Y."/>
            <person name="Jogler C."/>
        </authorList>
    </citation>
    <scope>NUCLEOTIDE SEQUENCE [LARGE SCALE GENOMIC DNA]</scope>
    <source>
        <strain evidence="1 2">Pla52n</strain>
    </source>
</reference>
<accession>A0A5C6B1S2</accession>
<dbReference type="Gene3D" id="3.30.750.24">
    <property type="entry name" value="STAS domain"/>
    <property type="match status" value="1"/>
</dbReference>
<comment type="caution">
    <text evidence="1">The sequence shown here is derived from an EMBL/GenBank/DDBJ whole genome shotgun (WGS) entry which is preliminary data.</text>
</comment>